<proteinExistence type="predicted"/>
<sequence>MGKGMKDFTYYCDNGVSLCLSECDWLTLLGLRETQWILDTEWFLKNNKIITFKQWIKE</sequence>
<organism evidence="1">
    <name type="scientific">marine sediment metagenome</name>
    <dbReference type="NCBI Taxonomy" id="412755"/>
    <lineage>
        <taxon>unclassified sequences</taxon>
        <taxon>metagenomes</taxon>
        <taxon>ecological metagenomes</taxon>
    </lineage>
</organism>
<evidence type="ECO:0000313" key="1">
    <source>
        <dbReference type="EMBL" id="KKN00704.1"/>
    </source>
</evidence>
<reference evidence="1" key="1">
    <citation type="journal article" date="2015" name="Nature">
        <title>Complex archaea that bridge the gap between prokaryotes and eukaryotes.</title>
        <authorList>
            <person name="Spang A."/>
            <person name="Saw J.H."/>
            <person name="Jorgensen S.L."/>
            <person name="Zaremba-Niedzwiedzka K."/>
            <person name="Martijn J."/>
            <person name="Lind A.E."/>
            <person name="van Eijk R."/>
            <person name="Schleper C."/>
            <person name="Guy L."/>
            <person name="Ettema T.J."/>
        </authorList>
    </citation>
    <scope>NUCLEOTIDE SEQUENCE</scope>
</reference>
<comment type="caution">
    <text evidence="1">The sequence shown here is derived from an EMBL/GenBank/DDBJ whole genome shotgun (WGS) entry which is preliminary data.</text>
</comment>
<dbReference type="AlphaFoldDB" id="A0A0F9M4U2"/>
<name>A0A0F9M4U2_9ZZZZ</name>
<dbReference type="EMBL" id="LAZR01005343">
    <property type="protein sequence ID" value="KKN00704.1"/>
    <property type="molecule type" value="Genomic_DNA"/>
</dbReference>
<protein>
    <submittedName>
        <fullName evidence="1">Uncharacterized protein</fullName>
    </submittedName>
</protein>
<gene>
    <name evidence="1" type="ORF">LCGC14_1135040</name>
</gene>
<accession>A0A0F9M4U2</accession>